<proteinExistence type="predicted"/>
<sequence>MMLTMFTVPAISGKADTLLPGIRPQPAAAFPQPGATQADKLLLPIAMPYLTEADVSEPPAQDSVDVTSAESDPQQLLALLLAAPITLPPAEEVEPVSTQAAVQTMSADSPRVLAETENAGLLRNRVLAETENAGLLRNRVLAETENAGLLRNSVLAAGHLRTAIPWQVKEQTPSAAVVPLRSEPGDVLAMLQNVPKKLQMPADALRASQSVQQVLQADRELLITNNTLQYPAPALLNALLKGDAEAKTLPAITLPAASEQKADVLQKALAERLEMQIDRRVQKATIRLDPPNLGKLDISIHFESGKLQVQIQAAQPEVTRLLQQISNDMRTSLSEQNNVQVNVQVSTQNGDSRQQHRHRDNPETAIDNNNEEVTTLPRGTDGTILTMV</sequence>
<name>A0ACC5RJ70_ENTAG</name>
<evidence type="ECO:0000313" key="1">
    <source>
        <dbReference type="EMBL" id="MBK4724684.1"/>
    </source>
</evidence>
<reference evidence="1" key="1">
    <citation type="submission" date="2021-01" db="EMBL/GenBank/DDBJ databases">
        <title>Draft genome of Pantoea agglomerans Eh 335.</title>
        <authorList>
            <person name="Emsley S.A."/>
            <person name="Oline D.K."/>
            <person name="Saw J.H."/>
            <person name="Ushijima B."/>
            <person name="Videau P."/>
            <person name="Koyack M.J."/>
        </authorList>
    </citation>
    <scope>NUCLEOTIDE SEQUENCE</scope>
    <source>
        <strain evidence="1">Eh 335</strain>
    </source>
</reference>
<comment type="caution">
    <text evidence="1">The sequence shown here is derived from an EMBL/GenBank/DDBJ whole genome shotgun (WGS) entry which is preliminary data.</text>
</comment>
<keyword evidence="1" id="KW-0282">Flagellum</keyword>
<dbReference type="EMBL" id="JAEOXF010000002">
    <property type="protein sequence ID" value="MBK4724684.1"/>
    <property type="molecule type" value="Genomic_DNA"/>
</dbReference>
<keyword evidence="1" id="KW-0969">Cilium</keyword>
<organism evidence="1 2">
    <name type="scientific">Enterobacter agglomerans</name>
    <name type="common">Erwinia herbicola</name>
    <name type="synonym">Pantoea agglomerans</name>
    <dbReference type="NCBI Taxonomy" id="549"/>
    <lineage>
        <taxon>Bacteria</taxon>
        <taxon>Pseudomonadati</taxon>
        <taxon>Pseudomonadota</taxon>
        <taxon>Gammaproteobacteria</taxon>
        <taxon>Enterobacterales</taxon>
        <taxon>Erwiniaceae</taxon>
        <taxon>Pantoea</taxon>
        <taxon>Pantoea agglomerans group</taxon>
    </lineage>
</organism>
<evidence type="ECO:0000313" key="2">
    <source>
        <dbReference type="Proteomes" id="UP000633731"/>
    </source>
</evidence>
<keyword evidence="1" id="KW-0966">Cell projection</keyword>
<accession>A0ACC5RJ70</accession>
<protein>
    <submittedName>
        <fullName evidence="1">Flagellar hook-length control protein FliK</fullName>
    </submittedName>
</protein>
<dbReference type="Proteomes" id="UP000633731">
    <property type="component" value="Unassembled WGS sequence"/>
</dbReference>
<keyword evidence="2" id="KW-1185">Reference proteome</keyword>
<gene>
    <name evidence="1" type="ORF">JJL49_05505</name>
</gene>